<accession>A0A8H6I4B7</accession>
<comment type="caution">
    <text evidence="1">The sequence shown here is derived from an EMBL/GenBank/DDBJ whole genome shotgun (WGS) entry which is preliminary data.</text>
</comment>
<dbReference type="OrthoDB" id="3248034at2759"/>
<dbReference type="EMBL" id="JACGCI010000021">
    <property type="protein sequence ID" value="KAF6757677.1"/>
    <property type="molecule type" value="Genomic_DNA"/>
</dbReference>
<gene>
    <name evidence="1" type="ORF">DFP72DRAFT_222066</name>
</gene>
<name>A0A8H6I4B7_9AGAR</name>
<dbReference type="AlphaFoldDB" id="A0A8H6I4B7"/>
<dbReference type="Proteomes" id="UP000521943">
    <property type="component" value="Unassembled WGS sequence"/>
</dbReference>
<organism evidence="1 2">
    <name type="scientific">Ephemerocybe angulata</name>
    <dbReference type="NCBI Taxonomy" id="980116"/>
    <lineage>
        <taxon>Eukaryota</taxon>
        <taxon>Fungi</taxon>
        <taxon>Dikarya</taxon>
        <taxon>Basidiomycota</taxon>
        <taxon>Agaricomycotina</taxon>
        <taxon>Agaricomycetes</taxon>
        <taxon>Agaricomycetidae</taxon>
        <taxon>Agaricales</taxon>
        <taxon>Agaricineae</taxon>
        <taxon>Psathyrellaceae</taxon>
        <taxon>Ephemerocybe</taxon>
    </lineage>
</organism>
<evidence type="ECO:0000313" key="2">
    <source>
        <dbReference type="Proteomes" id="UP000521943"/>
    </source>
</evidence>
<proteinExistence type="predicted"/>
<keyword evidence="2" id="KW-1185">Reference proteome</keyword>
<sequence>MVFAILREIALSARHLISNLSNPGGVQLHSFPPNHDISFPSSMVHRDMEAEEDKFRFHDLPEDLVRSVFEASADDPVTPQWAWARVSKAVQSWVEPILYRHIAVRYSFELSRLHRTIVSHPSKPPDFFASKVKTLSICTRARSGETLAIEVLSACPNVSSLEMDVHLPENEREDLKVGNHLIWKRVRPTRLWISGTMFTRPHRHFKPSLNLGSQNSNLNPMFMNLSHLELNGNSTTNLSTWSWPSLASVPTLTHLCVSLVHRSENIAAIYSQLYFAVPSFPPSLSVCIFSITFSQWLTEAPQLLGVNIVPDPRVLIAVDESDCRGNQEGGSAGAGLWFLLDPIWRYRKGDKEERRKKEVSFWNRAEAKVAERIRTLNCS</sequence>
<reference evidence="1 2" key="1">
    <citation type="submission" date="2020-07" db="EMBL/GenBank/DDBJ databases">
        <title>Comparative genomics of pyrophilous fungi reveals a link between fire events and developmental genes.</title>
        <authorList>
            <consortium name="DOE Joint Genome Institute"/>
            <person name="Steindorff A.S."/>
            <person name="Carver A."/>
            <person name="Calhoun S."/>
            <person name="Stillman K."/>
            <person name="Liu H."/>
            <person name="Lipzen A."/>
            <person name="Pangilinan J."/>
            <person name="Labutti K."/>
            <person name="Bruns T.D."/>
            <person name="Grigoriev I.V."/>
        </authorList>
    </citation>
    <scope>NUCLEOTIDE SEQUENCE [LARGE SCALE GENOMIC DNA]</scope>
    <source>
        <strain evidence="1 2">CBS 144469</strain>
    </source>
</reference>
<evidence type="ECO:0000313" key="1">
    <source>
        <dbReference type="EMBL" id="KAF6757677.1"/>
    </source>
</evidence>
<protein>
    <submittedName>
        <fullName evidence="1">Uncharacterized protein</fullName>
    </submittedName>
</protein>